<dbReference type="Proteomes" id="UP000032483">
    <property type="component" value="Unassembled WGS sequence"/>
</dbReference>
<evidence type="ECO:0000256" key="4">
    <source>
        <dbReference type="ARBA" id="ARBA00022840"/>
    </source>
</evidence>
<dbReference type="SUPFAM" id="SSF52540">
    <property type="entry name" value="P-loop containing nucleoside triphosphate hydrolases"/>
    <property type="match status" value="1"/>
</dbReference>
<evidence type="ECO:0000256" key="2">
    <source>
        <dbReference type="ARBA" id="ARBA00022448"/>
    </source>
</evidence>
<keyword evidence="7" id="KW-1185">Reference proteome</keyword>
<name>A0A0D8J0Z2_9FIRM</name>
<reference evidence="6" key="1">
    <citation type="submission" date="2015-02" db="EMBL/GenBank/DDBJ databases">
        <title>A novel member of the family Ruminococcaceae isolated from human feces.</title>
        <authorList>
            <person name="Shkoporov A.N."/>
            <person name="Chaplin A.V."/>
            <person name="Motuzova O.V."/>
            <person name="Kafarskaia L.I."/>
            <person name="Khokhlova E.V."/>
            <person name="Efimov B.A."/>
        </authorList>
    </citation>
    <scope>NUCLEOTIDE SEQUENCE [LARGE SCALE GENOMIC DNA]</scope>
    <source>
        <strain evidence="6">585-1</strain>
    </source>
</reference>
<dbReference type="GO" id="GO:0055085">
    <property type="term" value="P:transmembrane transport"/>
    <property type="evidence" value="ECO:0007669"/>
    <property type="project" value="UniProtKB-ARBA"/>
</dbReference>
<dbReference type="GO" id="GO:0016887">
    <property type="term" value="F:ATP hydrolysis activity"/>
    <property type="evidence" value="ECO:0007669"/>
    <property type="project" value="InterPro"/>
</dbReference>
<proteinExistence type="inferred from homology"/>
<evidence type="ECO:0000256" key="1">
    <source>
        <dbReference type="ARBA" id="ARBA00005417"/>
    </source>
</evidence>
<dbReference type="FunFam" id="3.40.50.300:FF:000016">
    <property type="entry name" value="Oligopeptide ABC transporter ATP-binding component"/>
    <property type="match status" value="1"/>
</dbReference>
<dbReference type="InterPro" id="IPR003593">
    <property type="entry name" value="AAA+_ATPase"/>
</dbReference>
<dbReference type="RefSeq" id="WP_050004774.1">
    <property type="nucleotide sequence ID" value="NZ_CATXDA010000090.1"/>
</dbReference>
<evidence type="ECO:0000313" key="6">
    <source>
        <dbReference type="EMBL" id="KJF40582.1"/>
    </source>
</evidence>
<dbReference type="SMART" id="SM00382">
    <property type="entry name" value="AAA"/>
    <property type="match status" value="1"/>
</dbReference>
<dbReference type="Pfam" id="PF08352">
    <property type="entry name" value="oligo_HPY"/>
    <property type="match status" value="1"/>
</dbReference>
<dbReference type="InterPro" id="IPR013563">
    <property type="entry name" value="Oligopep_ABC_C"/>
</dbReference>
<accession>A0A0D8J0Z2</accession>
<comment type="similarity">
    <text evidence="1">Belongs to the ABC transporter superfamily.</text>
</comment>
<dbReference type="InterPro" id="IPR017871">
    <property type="entry name" value="ABC_transporter-like_CS"/>
</dbReference>
<evidence type="ECO:0000259" key="5">
    <source>
        <dbReference type="PROSITE" id="PS50893"/>
    </source>
</evidence>
<dbReference type="InterPro" id="IPR003439">
    <property type="entry name" value="ABC_transporter-like_ATP-bd"/>
</dbReference>
<sequence length="346" mass="37668">MTVENRNNAQEPLLQVRGLSLRFPVKQGLLDILMRRPQQAVTAVDDVDLAIYPGECLGLVGESGCGKSTLAKTIIRIYDPDAGTVLLDGVDFTALKGKRLQAARRSVQMVFQDPYSSLNPRMSVGAMLKEVLQVHHVCPKDEMDARVAALLEMVGLAPDAAQRSPGEFSGGQRQRIGIARTLALQPKLLIADEAVSALDVSVQAQIINLLEELQKSLHLTMLFISHDLSVVRCMTDRAVVMYLGKIMEMGPTEHLFGAPAHPYTRNLIDAVPEPDPDCPPKESTMIGEPPSPMDIPGGCRFHPRCPYAKNVCRRAQPELTDLGGGHFAACHFPYACAGAPQTEAEQ</sequence>
<gene>
    <name evidence="6" type="ORF">TQ39_04970</name>
</gene>
<dbReference type="CDD" id="cd03257">
    <property type="entry name" value="ABC_NikE_OppD_transporters"/>
    <property type="match status" value="1"/>
</dbReference>
<dbReference type="NCBIfam" id="TIGR01727">
    <property type="entry name" value="oligo_HPY"/>
    <property type="match status" value="1"/>
</dbReference>
<dbReference type="InterPro" id="IPR050319">
    <property type="entry name" value="ABC_transp_ATP-bind"/>
</dbReference>
<dbReference type="GeneID" id="42855978"/>
<comment type="caution">
    <text evidence="6">The sequence shown here is derived from an EMBL/GenBank/DDBJ whole genome shotgun (WGS) entry which is preliminary data.</text>
</comment>
<feature type="domain" description="ABC transporter" evidence="5">
    <location>
        <begin position="27"/>
        <end position="268"/>
    </location>
</feature>
<dbReference type="GO" id="GO:0005524">
    <property type="term" value="F:ATP binding"/>
    <property type="evidence" value="ECO:0007669"/>
    <property type="project" value="UniProtKB-KW"/>
</dbReference>
<organism evidence="6 7">
    <name type="scientific">Ruthenibacterium lactatiformans</name>
    <dbReference type="NCBI Taxonomy" id="1550024"/>
    <lineage>
        <taxon>Bacteria</taxon>
        <taxon>Bacillati</taxon>
        <taxon>Bacillota</taxon>
        <taxon>Clostridia</taxon>
        <taxon>Eubacteriales</taxon>
        <taxon>Oscillospiraceae</taxon>
        <taxon>Ruthenibacterium</taxon>
    </lineage>
</organism>
<evidence type="ECO:0000313" key="7">
    <source>
        <dbReference type="Proteomes" id="UP000032483"/>
    </source>
</evidence>
<dbReference type="GO" id="GO:0015833">
    <property type="term" value="P:peptide transport"/>
    <property type="evidence" value="ECO:0007669"/>
    <property type="project" value="InterPro"/>
</dbReference>
<protein>
    <recommendedName>
        <fullName evidence="5">ABC transporter domain-containing protein</fullName>
    </recommendedName>
</protein>
<dbReference type="Gene3D" id="3.40.50.300">
    <property type="entry name" value="P-loop containing nucleotide triphosphate hydrolases"/>
    <property type="match status" value="1"/>
</dbReference>
<dbReference type="AlphaFoldDB" id="A0A0D8J0Z2"/>
<dbReference type="PANTHER" id="PTHR43776:SF7">
    <property type="entry name" value="D,D-DIPEPTIDE TRANSPORT ATP-BINDING PROTEIN DDPF-RELATED"/>
    <property type="match status" value="1"/>
</dbReference>
<keyword evidence="2" id="KW-0813">Transport</keyword>
<dbReference type="PROSITE" id="PS50893">
    <property type="entry name" value="ABC_TRANSPORTER_2"/>
    <property type="match status" value="1"/>
</dbReference>
<dbReference type="PANTHER" id="PTHR43776">
    <property type="entry name" value="TRANSPORT ATP-BINDING PROTEIN"/>
    <property type="match status" value="1"/>
</dbReference>
<dbReference type="Pfam" id="PF00005">
    <property type="entry name" value="ABC_tran"/>
    <property type="match status" value="1"/>
</dbReference>
<dbReference type="InterPro" id="IPR027417">
    <property type="entry name" value="P-loop_NTPase"/>
</dbReference>
<keyword evidence="3" id="KW-0547">Nucleotide-binding</keyword>
<evidence type="ECO:0000256" key="3">
    <source>
        <dbReference type="ARBA" id="ARBA00022741"/>
    </source>
</evidence>
<keyword evidence="4" id="KW-0067">ATP-binding</keyword>
<dbReference type="EMBL" id="JXXK01000005">
    <property type="protein sequence ID" value="KJF40582.1"/>
    <property type="molecule type" value="Genomic_DNA"/>
</dbReference>
<dbReference type="PROSITE" id="PS00211">
    <property type="entry name" value="ABC_TRANSPORTER_1"/>
    <property type="match status" value="1"/>
</dbReference>